<dbReference type="Proteomes" id="UP000238523">
    <property type="component" value="Plasmid pRLN2"/>
</dbReference>
<name>A0A2K9ZEJ6_RHILE</name>
<evidence type="ECO:0000256" key="1">
    <source>
        <dbReference type="SAM" id="MobiDB-lite"/>
    </source>
</evidence>
<keyword evidence="2" id="KW-0614">Plasmid</keyword>
<dbReference type="EMBL" id="CP025014">
    <property type="protein sequence ID" value="AUW46659.1"/>
    <property type="molecule type" value="Genomic_DNA"/>
</dbReference>
<protein>
    <submittedName>
        <fullName evidence="2">Nutrient deprivation-induced protein</fullName>
    </submittedName>
</protein>
<accession>A0A2K9ZEJ6</accession>
<reference evidence="2 3" key="1">
    <citation type="submission" date="2017-11" db="EMBL/GenBank/DDBJ databases">
        <title>Complete genome of Rhizobium leguminosarum Norway, an ineffective micro-symbiont.</title>
        <authorList>
            <person name="Hoffrichter A."/>
            <person name="Liang J."/>
            <person name="Brachmann A."/>
            <person name="Marin M."/>
        </authorList>
    </citation>
    <scope>NUCLEOTIDE SEQUENCE [LARGE SCALE GENOMIC DNA]</scope>
    <source>
        <strain evidence="2 3">Norway</strain>
        <plasmid evidence="3">Plasmid prln2</plasmid>
    </source>
</reference>
<feature type="region of interest" description="Disordered" evidence="1">
    <location>
        <begin position="36"/>
        <end position="69"/>
    </location>
</feature>
<evidence type="ECO:0000313" key="3">
    <source>
        <dbReference type="Proteomes" id="UP000238523"/>
    </source>
</evidence>
<organism evidence="2 3">
    <name type="scientific">Rhizobium leguminosarum</name>
    <dbReference type="NCBI Taxonomy" id="384"/>
    <lineage>
        <taxon>Bacteria</taxon>
        <taxon>Pseudomonadati</taxon>
        <taxon>Pseudomonadota</taxon>
        <taxon>Alphaproteobacteria</taxon>
        <taxon>Hyphomicrobiales</taxon>
        <taxon>Rhizobiaceae</taxon>
        <taxon>Rhizobium/Agrobacterium group</taxon>
        <taxon>Rhizobium</taxon>
    </lineage>
</organism>
<gene>
    <name evidence="2" type="ORF">CUJ84_pRLN2000113</name>
</gene>
<evidence type="ECO:0000313" key="2">
    <source>
        <dbReference type="EMBL" id="AUW46659.1"/>
    </source>
</evidence>
<sequence>MSKRATALRTGNKGLQSRFRIAARAALVKPWEATVPSEFTELNGPPRPSSQTSTPSPRAPAPPQAEPSLADLKSKLADDVTAARDTIKEGADTAVEKVNEAISEQTYFAARQVGGIATALEKVGAELEASDQPEVGRYARQIGRSVQTAAKRMEGKDLGEIAVMAEEFGRKQPLAFLGIAALAGLSASRFLTASAKRSPTEAIGQTVAVGRSGSSATGGEING</sequence>
<geneLocation type="plasmid" evidence="3">
    <name>prln2</name>
</geneLocation>
<dbReference type="AlphaFoldDB" id="A0A2K9ZEJ6"/>
<proteinExistence type="predicted"/>